<reference evidence="3" key="1">
    <citation type="journal article" date="2019" name="Int. J. Syst. Evol. Microbiol.">
        <title>The Global Catalogue of Microorganisms (GCM) 10K type strain sequencing project: providing services to taxonomists for standard genome sequencing and annotation.</title>
        <authorList>
            <consortium name="The Broad Institute Genomics Platform"/>
            <consortium name="The Broad Institute Genome Sequencing Center for Infectious Disease"/>
            <person name="Wu L."/>
            <person name="Ma J."/>
        </authorList>
    </citation>
    <scope>NUCLEOTIDE SEQUENCE [LARGE SCALE GENOMIC DNA]</scope>
    <source>
        <strain evidence="3">JCM 1365</strain>
    </source>
</reference>
<organism evidence="2 3">
    <name type="scientific">Terrabacter tumescens</name>
    <dbReference type="NCBI Taxonomy" id="60443"/>
    <lineage>
        <taxon>Bacteria</taxon>
        <taxon>Bacillati</taxon>
        <taxon>Actinomycetota</taxon>
        <taxon>Actinomycetes</taxon>
        <taxon>Micrococcales</taxon>
        <taxon>Intrasporangiaceae</taxon>
        <taxon>Terrabacter</taxon>
    </lineage>
</organism>
<comment type="caution">
    <text evidence="2">The sequence shown here is derived from an EMBL/GenBank/DDBJ whole genome shotgun (WGS) entry which is preliminary data.</text>
</comment>
<gene>
    <name evidence="2" type="ORF">GCM10009721_06170</name>
</gene>
<evidence type="ECO:0000313" key="2">
    <source>
        <dbReference type="EMBL" id="GGM84204.1"/>
    </source>
</evidence>
<feature type="compositionally biased region" description="Low complexity" evidence="1">
    <location>
        <begin position="35"/>
        <end position="50"/>
    </location>
</feature>
<feature type="region of interest" description="Disordered" evidence="1">
    <location>
        <begin position="137"/>
        <end position="167"/>
    </location>
</feature>
<keyword evidence="3" id="KW-1185">Reference proteome</keyword>
<evidence type="ECO:0000256" key="1">
    <source>
        <dbReference type="SAM" id="MobiDB-lite"/>
    </source>
</evidence>
<protein>
    <submittedName>
        <fullName evidence="2">Uncharacterized protein</fullName>
    </submittedName>
</protein>
<feature type="compositionally biased region" description="Polar residues" evidence="1">
    <location>
        <begin position="1"/>
        <end position="17"/>
    </location>
</feature>
<evidence type="ECO:0000313" key="3">
    <source>
        <dbReference type="Proteomes" id="UP000623461"/>
    </source>
</evidence>
<dbReference type="EMBL" id="BMNZ01000001">
    <property type="protein sequence ID" value="GGM84204.1"/>
    <property type="molecule type" value="Genomic_DNA"/>
</dbReference>
<feature type="region of interest" description="Disordered" evidence="1">
    <location>
        <begin position="1"/>
        <end position="68"/>
    </location>
</feature>
<name>A0ABQ2HL52_9MICO</name>
<accession>A0ABQ2HL52</accession>
<proteinExistence type="predicted"/>
<dbReference type="Proteomes" id="UP000623461">
    <property type="component" value="Unassembled WGS sequence"/>
</dbReference>
<sequence>MSTLSTRPGNPTESSPFRSGLPVGLKEPTRPTRPVGSGRVSGRVGAVGSADNPTGWVGGLEKTPTRSGWRATAETVSCQRAWVVPSTVCRTPLSGKGTEESSTMSNHSSALRLALRASAHATSPPVRWRHSCSCRLGGGNHRDSKGASNQGSRWAAANLRPLRRAGA</sequence>